<evidence type="ECO:0000313" key="11">
    <source>
        <dbReference type="EMBL" id="GEM46144.1"/>
    </source>
</evidence>
<evidence type="ECO:0000256" key="6">
    <source>
        <dbReference type="ARBA" id="ARBA00022723"/>
    </source>
</evidence>
<name>A0A511MZX5_DEIC1</name>
<dbReference type="GO" id="GO:0070497">
    <property type="term" value="F:6-carboxytetrahydropterin synthase activity"/>
    <property type="evidence" value="ECO:0007669"/>
    <property type="project" value="UniProtKB-EC"/>
</dbReference>
<evidence type="ECO:0000256" key="9">
    <source>
        <dbReference type="ARBA" id="ARBA00031449"/>
    </source>
</evidence>
<dbReference type="RefSeq" id="WP_146883959.1">
    <property type="nucleotide sequence ID" value="NZ_BJXB01000006.1"/>
</dbReference>
<comment type="catalytic activity">
    <reaction evidence="10">
        <text>7,8-dihydroneopterin 3'-triphosphate + H2O = 6-carboxy-5,6,7,8-tetrahydropterin + triphosphate + acetaldehyde + 2 H(+)</text>
        <dbReference type="Rhea" id="RHEA:27966"/>
        <dbReference type="ChEBI" id="CHEBI:15343"/>
        <dbReference type="ChEBI" id="CHEBI:15377"/>
        <dbReference type="ChEBI" id="CHEBI:15378"/>
        <dbReference type="ChEBI" id="CHEBI:18036"/>
        <dbReference type="ChEBI" id="CHEBI:58462"/>
        <dbReference type="ChEBI" id="CHEBI:61032"/>
        <dbReference type="EC" id="4.1.2.50"/>
    </reaction>
</comment>
<evidence type="ECO:0000256" key="10">
    <source>
        <dbReference type="ARBA" id="ARBA00048807"/>
    </source>
</evidence>
<comment type="similarity">
    <text evidence="3">Belongs to the PTPS family. QueD subfamily.</text>
</comment>
<dbReference type="SUPFAM" id="SSF55620">
    <property type="entry name" value="Tetrahydrobiopterin biosynthesis enzymes-like"/>
    <property type="match status" value="1"/>
</dbReference>
<evidence type="ECO:0000256" key="3">
    <source>
        <dbReference type="ARBA" id="ARBA00008900"/>
    </source>
</evidence>
<keyword evidence="8" id="KW-0456">Lyase</keyword>
<dbReference type="PANTHER" id="PTHR12589">
    <property type="entry name" value="PYRUVOYL TETRAHYDROBIOPTERIN SYNTHASE"/>
    <property type="match status" value="1"/>
</dbReference>
<evidence type="ECO:0000256" key="1">
    <source>
        <dbReference type="ARBA" id="ARBA00001947"/>
    </source>
</evidence>
<reference evidence="11 12" key="1">
    <citation type="submission" date="2019-07" db="EMBL/GenBank/DDBJ databases">
        <title>Whole genome shotgun sequence of Deinococcus cellulosilyticus NBRC 106333.</title>
        <authorList>
            <person name="Hosoyama A."/>
            <person name="Uohara A."/>
            <person name="Ohji S."/>
            <person name="Ichikawa N."/>
        </authorList>
    </citation>
    <scope>NUCLEOTIDE SEQUENCE [LARGE SCALE GENOMIC DNA]</scope>
    <source>
        <strain evidence="11 12">NBRC 106333</strain>
    </source>
</reference>
<dbReference type="InterPro" id="IPR007115">
    <property type="entry name" value="6-PTP_synth/QueD"/>
</dbReference>
<dbReference type="EMBL" id="BJXB01000006">
    <property type="protein sequence ID" value="GEM46144.1"/>
    <property type="molecule type" value="Genomic_DNA"/>
</dbReference>
<dbReference type="Proteomes" id="UP000321306">
    <property type="component" value="Unassembled WGS sequence"/>
</dbReference>
<gene>
    <name evidence="11" type="primary">queD</name>
    <name evidence="11" type="ORF">DC3_17790</name>
</gene>
<organism evidence="11 12">
    <name type="scientific">Deinococcus cellulosilyticus (strain DSM 18568 / NBRC 106333 / KACC 11606 / 5516J-15)</name>
    <dbReference type="NCBI Taxonomy" id="1223518"/>
    <lineage>
        <taxon>Bacteria</taxon>
        <taxon>Thermotogati</taxon>
        <taxon>Deinococcota</taxon>
        <taxon>Deinococci</taxon>
        <taxon>Deinococcales</taxon>
        <taxon>Deinococcaceae</taxon>
        <taxon>Deinococcus</taxon>
    </lineage>
</organism>
<evidence type="ECO:0000256" key="5">
    <source>
        <dbReference type="ARBA" id="ARBA00018141"/>
    </source>
</evidence>
<accession>A0A511MZX5</accession>
<comment type="pathway">
    <text evidence="2">Purine metabolism; 7-cyano-7-deazaguanine biosynthesis.</text>
</comment>
<evidence type="ECO:0000256" key="8">
    <source>
        <dbReference type="ARBA" id="ARBA00023239"/>
    </source>
</evidence>
<protein>
    <recommendedName>
        <fullName evidence="5">6-carboxy-5,6,7,8-tetrahydropterin synthase</fullName>
        <ecNumber evidence="4">4.1.2.50</ecNumber>
    </recommendedName>
    <alternativeName>
        <fullName evidence="9">Queuosine biosynthesis protein QueD</fullName>
    </alternativeName>
</protein>
<sequence>MLTCIKEYKDIPFAHRQYRHEGHCAFIHGHNWNIKITFKAATLDQSGFVMDFGKLKPIRNWIDHHLDHACLLSSNDPLLDTLLAFNQQHHVFKLLVLEDVSCEGLAQHLWQVFSSILQQETGGRVAIHSIEVFENKSNAVVFTPQGVQG</sequence>
<dbReference type="PANTHER" id="PTHR12589:SF7">
    <property type="entry name" value="6-PYRUVOYL TETRAHYDROBIOPTERIN SYNTHASE"/>
    <property type="match status" value="1"/>
</dbReference>
<dbReference type="InterPro" id="IPR038418">
    <property type="entry name" value="6-PTP_synth/QueD_sf"/>
</dbReference>
<evidence type="ECO:0000256" key="2">
    <source>
        <dbReference type="ARBA" id="ARBA00005061"/>
    </source>
</evidence>
<evidence type="ECO:0000256" key="7">
    <source>
        <dbReference type="ARBA" id="ARBA00022833"/>
    </source>
</evidence>
<keyword evidence="12" id="KW-1185">Reference proteome</keyword>
<dbReference type="Gene3D" id="3.30.479.10">
    <property type="entry name" value="6-pyruvoyl tetrahydropterin synthase/QueD"/>
    <property type="match status" value="1"/>
</dbReference>
<evidence type="ECO:0000256" key="4">
    <source>
        <dbReference type="ARBA" id="ARBA00012982"/>
    </source>
</evidence>
<comment type="cofactor">
    <cofactor evidence="1">
        <name>Zn(2+)</name>
        <dbReference type="ChEBI" id="CHEBI:29105"/>
    </cofactor>
</comment>
<comment type="caution">
    <text evidence="11">The sequence shown here is derived from an EMBL/GenBank/DDBJ whole genome shotgun (WGS) entry which is preliminary data.</text>
</comment>
<dbReference type="GO" id="GO:0046872">
    <property type="term" value="F:metal ion binding"/>
    <property type="evidence" value="ECO:0007669"/>
    <property type="project" value="UniProtKB-KW"/>
</dbReference>
<keyword evidence="7" id="KW-0862">Zinc</keyword>
<proteinExistence type="inferred from homology"/>
<keyword evidence="6" id="KW-0479">Metal-binding</keyword>
<evidence type="ECO:0000313" key="12">
    <source>
        <dbReference type="Proteomes" id="UP000321306"/>
    </source>
</evidence>
<dbReference type="EC" id="4.1.2.50" evidence="4"/>
<dbReference type="UniPathway" id="UPA00391"/>
<dbReference type="Pfam" id="PF01242">
    <property type="entry name" value="PTPS"/>
    <property type="match status" value="1"/>
</dbReference>
<dbReference type="OrthoDB" id="9804698at2"/>
<dbReference type="AlphaFoldDB" id="A0A511MZX5"/>